<dbReference type="AlphaFoldDB" id="A0A5M3MMP1"/>
<keyword evidence="1" id="KW-0732">Signal</keyword>
<dbReference type="EMBL" id="JH711579">
    <property type="protein sequence ID" value="EIW80373.1"/>
    <property type="molecule type" value="Genomic_DNA"/>
</dbReference>
<feature type="signal peptide" evidence="1">
    <location>
        <begin position="1"/>
        <end position="23"/>
    </location>
</feature>
<feature type="chain" id="PRO_5024427693" evidence="1">
    <location>
        <begin position="24"/>
        <end position="87"/>
    </location>
</feature>
<dbReference type="RefSeq" id="XP_007769332.1">
    <property type="nucleotide sequence ID" value="XM_007771142.1"/>
</dbReference>
<evidence type="ECO:0000313" key="3">
    <source>
        <dbReference type="Proteomes" id="UP000053558"/>
    </source>
</evidence>
<keyword evidence="3" id="KW-1185">Reference proteome</keyword>
<comment type="caution">
    <text evidence="2">The sequence shown here is derived from an EMBL/GenBank/DDBJ whole genome shotgun (WGS) entry which is preliminary data.</text>
</comment>
<dbReference type="Proteomes" id="UP000053558">
    <property type="component" value="Unassembled WGS sequence"/>
</dbReference>
<gene>
    <name evidence="2" type="ORF">CONPUDRAFT_82634</name>
</gene>
<evidence type="ECO:0000313" key="2">
    <source>
        <dbReference type="EMBL" id="EIW80373.1"/>
    </source>
</evidence>
<reference evidence="3" key="1">
    <citation type="journal article" date="2012" name="Science">
        <title>The Paleozoic origin of enzymatic lignin decomposition reconstructed from 31 fungal genomes.</title>
        <authorList>
            <person name="Floudas D."/>
            <person name="Binder M."/>
            <person name="Riley R."/>
            <person name="Barry K."/>
            <person name="Blanchette R.A."/>
            <person name="Henrissat B."/>
            <person name="Martinez A.T."/>
            <person name="Otillar R."/>
            <person name="Spatafora J.W."/>
            <person name="Yadav J.S."/>
            <person name="Aerts A."/>
            <person name="Benoit I."/>
            <person name="Boyd A."/>
            <person name="Carlson A."/>
            <person name="Copeland A."/>
            <person name="Coutinho P.M."/>
            <person name="de Vries R.P."/>
            <person name="Ferreira P."/>
            <person name="Findley K."/>
            <person name="Foster B."/>
            <person name="Gaskell J."/>
            <person name="Glotzer D."/>
            <person name="Gorecki P."/>
            <person name="Heitman J."/>
            <person name="Hesse C."/>
            <person name="Hori C."/>
            <person name="Igarashi K."/>
            <person name="Jurgens J.A."/>
            <person name="Kallen N."/>
            <person name="Kersten P."/>
            <person name="Kohler A."/>
            <person name="Kuees U."/>
            <person name="Kumar T.K.A."/>
            <person name="Kuo A."/>
            <person name="LaButti K."/>
            <person name="Larrondo L.F."/>
            <person name="Lindquist E."/>
            <person name="Ling A."/>
            <person name="Lombard V."/>
            <person name="Lucas S."/>
            <person name="Lundell T."/>
            <person name="Martin R."/>
            <person name="McLaughlin D.J."/>
            <person name="Morgenstern I."/>
            <person name="Morin E."/>
            <person name="Murat C."/>
            <person name="Nagy L.G."/>
            <person name="Nolan M."/>
            <person name="Ohm R.A."/>
            <person name="Patyshakuliyeva A."/>
            <person name="Rokas A."/>
            <person name="Ruiz-Duenas F.J."/>
            <person name="Sabat G."/>
            <person name="Salamov A."/>
            <person name="Samejima M."/>
            <person name="Schmutz J."/>
            <person name="Slot J.C."/>
            <person name="St John F."/>
            <person name="Stenlid J."/>
            <person name="Sun H."/>
            <person name="Sun S."/>
            <person name="Syed K."/>
            <person name="Tsang A."/>
            <person name="Wiebenga A."/>
            <person name="Young D."/>
            <person name="Pisabarro A."/>
            <person name="Eastwood D.C."/>
            <person name="Martin F."/>
            <person name="Cullen D."/>
            <person name="Grigoriev I.V."/>
            <person name="Hibbett D.S."/>
        </authorList>
    </citation>
    <scope>NUCLEOTIDE SEQUENCE [LARGE SCALE GENOMIC DNA]</scope>
    <source>
        <strain evidence="3">RWD-64-598 SS2</strain>
    </source>
</reference>
<organism evidence="2 3">
    <name type="scientific">Coniophora puteana (strain RWD-64-598)</name>
    <name type="common">Brown rot fungus</name>
    <dbReference type="NCBI Taxonomy" id="741705"/>
    <lineage>
        <taxon>Eukaryota</taxon>
        <taxon>Fungi</taxon>
        <taxon>Dikarya</taxon>
        <taxon>Basidiomycota</taxon>
        <taxon>Agaricomycotina</taxon>
        <taxon>Agaricomycetes</taxon>
        <taxon>Agaricomycetidae</taxon>
        <taxon>Boletales</taxon>
        <taxon>Coniophorineae</taxon>
        <taxon>Coniophoraceae</taxon>
        <taxon>Coniophora</taxon>
    </lineage>
</organism>
<dbReference type="KEGG" id="cput:CONPUDRAFT_82634"/>
<evidence type="ECO:0000256" key="1">
    <source>
        <dbReference type="SAM" id="SignalP"/>
    </source>
</evidence>
<sequence>MFAKISVFYFIAFFFALLSLVSAAPMPITVPALIADAVVPQNFIEHLARDSSIPDASISEETTPEVPRVEAEPDVDVEARICRYGCD</sequence>
<protein>
    <submittedName>
        <fullName evidence="2">Uncharacterized protein</fullName>
    </submittedName>
</protein>
<name>A0A5M3MMP1_CONPW</name>
<accession>A0A5M3MMP1</accession>
<proteinExistence type="predicted"/>
<dbReference type="GeneID" id="19210452"/>